<evidence type="ECO:0000256" key="3">
    <source>
        <dbReference type="PROSITE-ProRule" id="PRU00284"/>
    </source>
</evidence>
<feature type="region of interest" description="Disordered" evidence="4">
    <location>
        <begin position="565"/>
        <end position="591"/>
    </location>
</feature>
<dbReference type="SUPFAM" id="SSF58104">
    <property type="entry name" value="Methyl-accepting chemotaxis protein (MCP) signaling domain"/>
    <property type="match status" value="1"/>
</dbReference>
<feature type="compositionally biased region" description="Low complexity" evidence="4">
    <location>
        <begin position="567"/>
        <end position="581"/>
    </location>
</feature>
<dbReference type="Gene3D" id="1.10.287.950">
    <property type="entry name" value="Methyl-accepting chemotaxis protein"/>
    <property type="match status" value="1"/>
</dbReference>
<feature type="transmembrane region" description="Helical" evidence="5">
    <location>
        <begin position="182"/>
        <end position="205"/>
    </location>
</feature>
<dbReference type="Pfam" id="PF00015">
    <property type="entry name" value="MCPsignal"/>
    <property type="match status" value="1"/>
</dbReference>
<dbReference type="InterPro" id="IPR024478">
    <property type="entry name" value="HlyB_4HB_MCP"/>
</dbReference>
<dbReference type="PROSITE" id="PS50111">
    <property type="entry name" value="CHEMOTAXIS_TRANSDUC_2"/>
    <property type="match status" value="1"/>
</dbReference>
<evidence type="ECO:0000259" key="6">
    <source>
        <dbReference type="PROSITE" id="PS50111"/>
    </source>
</evidence>
<dbReference type="InterPro" id="IPR004089">
    <property type="entry name" value="MCPsignal_dom"/>
</dbReference>
<dbReference type="PROSITE" id="PS50885">
    <property type="entry name" value="HAMP"/>
    <property type="match status" value="1"/>
</dbReference>
<dbReference type="Pfam" id="PF00672">
    <property type="entry name" value="HAMP"/>
    <property type="match status" value="1"/>
</dbReference>
<accession>A0A9D2M2Z7</accession>
<dbReference type="InterPro" id="IPR051310">
    <property type="entry name" value="MCP_chemotaxis"/>
</dbReference>
<keyword evidence="1" id="KW-0145">Chemotaxis</keyword>
<dbReference type="GO" id="GO:0005886">
    <property type="term" value="C:plasma membrane"/>
    <property type="evidence" value="ECO:0007669"/>
    <property type="project" value="TreeGrafter"/>
</dbReference>
<evidence type="ECO:0000259" key="7">
    <source>
        <dbReference type="PROSITE" id="PS50885"/>
    </source>
</evidence>
<dbReference type="SMART" id="SM00283">
    <property type="entry name" value="MA"/>
    <property type="match status" value="1"/>
</dbReference>
<dbReference type="InterPro" id="IPR003660">
    <property type="entry name" value="HAMP_dom"/>
</dbReference>
<sequence>MFKRVKLKSYLLTVFSVVIVLCGLTALVGVVGLMVTRSNTKYLIGRTMNADLAVKMCRIEVNTAARNLREMLLLPNSSQYDELEEEINTSIANIQSQVALFKEAHGEEDGLAQTYEDAFDNWFSIANHAISELKSGNKDEATDIVLTECSPALSNLVDIAKQIDQTISAEQQEQQALTTGMLNLFVTVLCAVFIIVLCISLYFAFSTTKTITGVVAHIKDAVLELSKGNLKAKVDYEANNEFGELAERMNFSFQELARYVNEIDKGMSSFSQGDFTYRPSITFLGDFVNIERSICGFQSKMNDTLVELGTISKQVTVGSEQVASGSQTLAQGATEQASSVEELSATIAEVSNHISNTAEYLQKADALGKEAGEVVATSQHEMKQMLKAIKDIAVAAENIQKIIKVIDDIAFQTNILALNAAVEAARAGSAGKGFAVVADEVRNLAQKSAEAAQNTTQLIENSLMHVKHGESLAASTDVAFDKVAKESEEILGMIEKIAQASKEQAKSISQISEGVSQISSVVQMSSSATEASAAASEELSGQARIMESLLEKFELSRDAEQKFDFKPSAAPSSSSSATASSVDFSDYSGKY</sequence>
<dbReference type="Gene3D" id="6.10.340.10">
    <property type="match status" value="1"/>
</dbReference>
<feature type="domain" description="HAMP" evidence="7">
    <location>
        <begin position="209"/>
        <end position="261"/>
    </location>
</feature>
<gene>
    <name evidence="8" type="ORF">H9943_06660</name>
</gene>
<reference evidence="8" key="2">
    <citation type="submission" date="2021-04" db="EMBL/GenBank/DDBJ databases">
        <authorList>
            <person name="Gilroy R."/>
        </authorList>
    </citation>
    <scope>NUCLEOTIDE SEQUENCE</scope>
    <source>
        <strain evidence="8">ChiBcec8-14828</strain>
    </source>
</reference>
<dbReference type="CDD" id="cd06225">
    <property type="entry name" value="HAMP"/>
    <property type="match status" value="1"/>
</dbReference>
<dbReference type="InterPro" id="IPR004090">
    <property type="entry name" value="Chemotax_Me-accpt_rcpt"/>
</dbReference>
<reference evidence="8" key="1">
    <citation type="journal article" date="2021" name="PeerJ">
        <title>Extensive microbial diversity within the chicken gut microbiome revealed by metagenomics and culture.</title>
        <authorList>
            <person name="Gilroy R."/>
            <person name="Ravi A."/>
            <person name="Getino M."/>
            <person name="Pursley I."/>
            <person name="Horton D.L."/>
            <person name="Alikhan N.F."/>
            <person name="Baker D."/>
            <person name="Gharbi K."/>
            <person name="Hall N."/>
            <person name="Watson M."/>
            <person name="Adriaenssens E.M."/>
            <person name="Foster-Nyarko E."/>
            <person name="Jarju S."/>
            <person name="Secka A."/>
            <person name="Antonio M."/>
            <person name="Oren A."/>
            <person name="Chaudhuri R.R."/>
            <person name="La Ragione R."/>
            <person name="Hildebrand F."/>
            <person name="Pallen M.J."/>
        </authorList>
    </citation>
    <scope>NUCLEOTIDE SEQUENCE</scope>
    <source>
        <strain evidence="8">ChiBcec8-14828</strain>
    </source>
</reference>
<evidence type="ECO:0000313" key="9">
    <source>
        <dbReference type="Proteomes" id="UP000824209"/>
    </source>
</evidence>
<evidence type="ECO:0000256" key="4">
    <source>
        <dbReference type="SAM" id="MobiDB-lite"/>
    </source>
</evidence>
<dbReference type="AlphaFoldDB" id="A0A9D2M2Z7"/>
<evidence type="ECO:0000256" key="2">
    <source>
        <dbReference type="ARBA" id="ARBA00029447"/>
    </source>
</evidence>
<keyword evidence="3" id="KW-0807">Transducer</keyword>
<keyword evidence="5" id="KW-1133">Transmembrane helix</keyword>
<dbReference type="PANTHER" id="PTHR43531:SF11">
    <property type="entry name" value="METHYL-ACCEPTING CHEMOTAXIS PROTEIN 3"/>
    <property type="match status" value="1"/>
</dbReference>
<feature type="transmembrane region" description="Helical" evidence="5">
    <location>
        <begin position="12"/>
        <end position="36"/>
    </location>
</feature>
<dbReference type="GO" id="GO:0007165">
    <property type="term" value="P:signal transduction"/>
    <property type="evidence" value="ECO:0007669"/>
    <property type="project" value="UniProtKB-KW"/>
</dbReference>
<dbReference type="GO" id="GO:0004888">
    <property type="term" value="F:transmembrane signaling receptor activity"/>
    <property type="evidence" value="ECO:0007669"/>
    <property type="project" value="InterPro"/>
</dbReference>
<feature type="domain" description="Methyl-accepting transducer" evidence="6">
    <location>
        <begin position="311"/>
        <end position="540"/>
    </location>
</feature>
<proteinExistence type="inferred from homology"/>
<keyword evidence="5" id="KW-0812">Transmembrane</keyword>
<organism evidence="8 9">
    <name type="scientific">Candidatus Ruthenibacterium avium</name>
    <dbReference type="NCBI Taxonomy" id="2838751"/>
    <lineage>
        <taxon>Bacteria</taxon>
        <taxon>Bacillati</taxon>
        <taxon>Bacillota</taxon>
        <taxon>Clostridia</taxon>
        <taxon>Eubacteriales</taxon>
        <taxon>Oscillospiraceae</taxon>
        <taxon>Ruthenibacterium</taxon>
    </lineage>
</organism>
<dbReference type="PRINTS" id="PR00260">
    <property type="entry name" value="CHEMTRNSDUCR"/>
</dbReference>
<keyword evidence="5" id="KW-0472">Membrane</keyword>
<dbReference type="Pfam" id="PF12729">
    <property type="entry name" value="4HB_MCP_1"/>
    <property type="match status" value="1"/>
</dbReference>
<evidence type="ECO:0000256" key="1">
    <source>
        <dbReference type="ARBA" id="ARBA00022500"/>
    </source>
</evidence>
<name>A0A9D2M2Z7_9FIRM</name>
<dbReference type="GO" id="GO:0006935">
    <property type="term" value="P:chemotaxis"/>
    <property type="evidence" value="ECO:0007669"/>
    <property type="project" value="UniProtKB-KW"/>
</dbReference>
<evidence type="ECO:0000313" key="8">
    <source>
        <dbReference type="EMBL" id="HJB40062.1"/>
    </source>
</evidence>
<dbReference type="PANTHER" id="PTHR43531">
    <property type="entry name" value="PROTEIN ICFG"/>
    <property type="match status" value="1"/>
</dbReference>
<comment type="caution">
    <text evidence="8">The sequence shown here is derived from an EMBL/GenBank/DDBJ whole genome shotgun (WGS) entry which is preliminary data.</text>
</comment>
<dbReference type="Proteomes" id="UP000824209">
    <property type="component" value="Unassembled WGS sequence"/>
</dbReference>
<dbReference type="EMBL" id="DWYA01000057">
    <property type="protein sequence ID" value="HJB40062.1"/>
    <property type="molecule type" value="Genomic_DNA"/>
</dbReference>
<comment type="similarity">
    <text evidence="2">Belongs to the methyl-accepting chemotaxis (MCP) protein family.</text>
</comment>
<protein>
    <submittedName>
        <fullName evidence="8">Methyl-accepting chemotaxis protein</fullName>
    </submittedName>
</protein>
<evidence type="ECO:0000256" key="5">
    <source>
        <dbReference type="SAM" id="Phobius"/>
    </source>
</evidence>
<dbReference type="CDD" id="cd11386">
    <property type="entry name" value="MCP_signal"/>
    <property type="match status" value="1"/>
</dbReference>